<gene>
    <name evidence="2" type="ORF">PCOR1329_LOCUS23452</name>
</gene>
<dbReference type="Proteomes" id="UP001189429">
    <property type="component" value="Unassembled WGS sequence"/>
</dbReference>
<dbReference type="EMBL" id="CAUYUJ010007939">
    <property type="protein sequence ID" value="CAK0822408.1"/>
    <property type="molecule type" value="Genomic_DNA"/>
</dbReference>
<evidence type="ECO:0000313" key="2">
    <source>
        <dbReference type="EMBL" id="CAK0822408.1"/>
    </source>
</evidence>
<name>A0ABN9RTT5_9DINO</name>
<keyword evidence="3" id="KW-1185">Reference proteome</keyword>
<proteinExistence type="predicted"/>
<protein>
    <submittedName>
        <fullName evidence="2">Uncharacterized protein</fullName>
    </submittedName>
</protein>
<reference evidence="2" key="1">
    <citation type="submission" date="2023-10" db="EMBL/GenBank/DDBJ databases">
        <authorList>
            <person name="Chen Y."/>
            <person name="Shah S."/>
            <person name="Dougan E. K."/>
            <person name="Thang M."/>
            <person name="Chan C."/>
        </authorList>
    </citation>
    <scope>NUCLEOTIDE SEQUENCE [LARGE SCALE GENOMIC DNA]</scope>
</reference>
<feature type="region of interest" description="Disordered" evidence="1">
    <location>
        <begin position="98"/>
        <end position="122"/>
    </location>
</feature>
<accession>A0ABN9RTT5</accession>
<evidence type="ECO:0000313" key="3">
    <source>
        <dbReference type="Proteomes" id="UP001189429"/>
    </source>
</evidence>
<comment type="caution">
    <text evidence="2">The sequence shown here is derived from an EMBL/GenBank/DDBJ whole genome shotgun (WGS) entry which is preliminary data.</text>
</comment>
<organism evidence="2 3">
    <name type="scientific">Prorocentrum cordatum</name>
    <dbReference type="NCBI Taxonomy" id="2364126"/>
    <lineage>
        <taxon>Eukaryota</taxon>
        <taxon>Sar</taxon>
        <taxon>Alveolata</taxon>
        <taxon>Dinophyceae</taxon>
        <taxon>Prorocentrales</taxon>
        <taxon>Prorocentraceae</taxon>
        <taxon>Prorocentrum</taxon>
    </lineage>
</organism>
<evidence type="ECO:0000256" key="1">
    <source>
        <dbReference type="SAM" id="MobiDB-lite"/>
    </source>
</evidence>
<feature type="non-terminal residue" evidence="2">
    <location>
        <position position="1"/>
    </location>
</feature>
<sequence length="143" mass="14712">SGAVNPGHFEAAGGGGPPQGCLGLPLGPGSGELRLPCLFVADLEQDGWYSAERLRGTLALYADATLADVAAVLRCGTARGTGCPRWGARPPIWCAASSTASGRRRPPEPIWPRPVASGRGPRRGALVRAARGAKSGGASWLDW</sequence>